<accession>A0ABP5WYH9</accession>
<protein>
    <recommendedName>
        <fullName evidence="3">Minor tail protein</fullName>
    </recommendedName>
</protein>
<dbReference type="Proteomes" id="UP001500460">
    <property type="component" value="Unassembled WGS sequence"/>
</dbReference>
<comment type="caution">
    <text evidence="1">The sequence shown here is derived from an EMBL/GenBank/DDBJ whole genome shotgun (WGS) entry which is preliminary data.</text>
</comment>
<dbReference type="EMBL" id="BAAATK010000018">
    <property type="protein sequence ID" value="GAA2439910.1"/>
    <property type="molecule type" value="Genomic_DNA"/>
</dbReference>
<organism evidence="1 2">
    <name type="scientific">Streptomyces glaucus</name>
    <dbReference type="NCBI Taxonomy" id="284029"/>
    <lineage>
        <taxon>Bacteria</taxon>
        <taxon>Bacillati</taxon>
        <taxon>Actinomycetota</taxon>
        <taxon>Actinomycetes</taxon>
        <taxon>Kitasatosporales</taxon>
        <taxon>Streptomycetaceae</taxon>
        <taxon>Streptomyces</taxon>
    </lineage>
</organism>
<reference evidence="2" key="1">
    <citation type="journal article" date="2019" name="Int. J. Syst. Evol. Microbiol.">
        <title>The Global Catalogue of Microorganisms (GCM) 10K type strain sequencing project: providing services to taxonomists for standard genome sequencing and annotation.</title>
        <authorList>
            <consortium name="The Broad Institute Genomics Platform"/>
            <consortium name="The Broad Institute Genome Sequencing Center for Infectious Disease"/>
            <person name="Wu L."/>
            <person name="Ma J."/>
        </authorList>
    </citation>
    <scope>NUCLEOTIDE SEQUENCE [LARGE SCALE GENOMIC DNA]</scope>
    <source>
        <strain evidence="2">JCM 6922</strain>
    </source>
</reference>
<keyword evidence="2" id="KW-1185">Reference proteome</keyword>
<evidence type="ECO:0000313" key="1">
    <source>
        <dbReference type="EMBL" id="GAA2439910.1"/>
    </source>
</evidence>
<sequence length="330" mass="35563">MAWDSVPWFTEGGAEHSSEVARLLAYAAFSGSEGIIGASDLQVKALSTPGSKVQVTTGACAILNRATGAKYQAYAARLPSADTVDIAATGAAARSDLIIARIENPYSYGETWNQPANPEVGPYVFTRVISGVPKTTTRVKQVRAGDSAITLARIDIPANTSTITQSMIKDLREMANPRRRRVVRALRGVWDTPDEVGNVRYPSKEEFPNGARWDIEVPEWATSATIIATWAGLDQRNAKDSYGHLWAQLGDLETGLTNYHCDWTGSYQRYTFVGGGTISIPSSMRGNVYDLVLVGAGARDTAYTGVLEADGGSTVFADIEFVEDPTEDAI</sequence>
<evidence type="ECO:0008006" key="3">
    <source>
        <dbReference type="Google" id="ProtNLM"/>
    </source>
</evidence>
<proteinExistence type="predicted"/>
<evidence type="ECO:0000313" key="2">
    <source>
        <dbReference type="Proteomes" id="UP001500460"/>
    </source>
</evidence>
<name>A0ABP5WYH9_9ACTN</name>
<dbReference type="RefSeq" id="WP_344603971.1">
    <property type="nucleotide sequence ID" value="NZ_BAAATK010000018.1"/>
</dbReference>
<gene>
    <name evidence="1" type="ORF">GCM10010421_32770</name>
</gene>